<dbReference type="InterPro" id="IPR027417">
    <property type="entry name" value="P-loop_NTPase"/>
</dbReference>
<accession>A0ABT8CCY1</accession>
<dbReference type="Pfam" id="PF00004">
    <property type="entry name" value="AAA"/>
    <property type="match status" value="1"/>
</dbReference>
<feature type="domain" description="AAA+ ATPase" evidence="2">
    <location>
        <begin position="208"/>
        <end position="338"/>
    </location>
</feature>
<dbReference type="InterPro" id="IPR003593">
    <property type="entry name" value="AAA+_ATPase"/>
</dbReference>
<dbReference type="Gene3D" id="3.40.50.300">
    <property type="entry name" value="P-loop containing nucleotide triphosphate hydrolases"/>
    <property type="match status" value="1"/>
</dbReference>
<dbReference type="SUPFAM" id="SSF52540">
    <property type="entry name" value="P-loop containing nucleoside triphosphate hydrolases"/>
    <property type="match status" value="1"/>
</dbReference>
<dbReference type="EMBL" id="JAUFQS010000041">
    <property type="protein sequence ID" value="MDN3689658.1"/>
    <property type="molecule type" value="Genomic_DNA"/>
</dbReference>
<feature type="coiled-coil region" evidence="1">
    <location>
        <begin position="75"/>
        <end position="102"/>
    </location>
</feature>
<evidence type="ECO:0000313" key="4">
    <source>
        <dbReference type="Proteomes" id="UP001236663"/>
    </source>
</evidence>
<dbReference type="InterPro" id="IPR003959">
    <property type="entry name" value="ATPase_AAA_core"/>
</dbReference>
<protein>
    <submittedName>
        <fullName evidence="3">AVAST type 4 anti-phage nuclease Avs4</fullName>
    </submittedName>
</protein>
<reference evidence="4" key="1">
    <citation type="journal article" date="2019" name="Int. J. Syst. Evol. Microbiol.">
        <title>The Global Catalogue of Microorganisms (GCM) 10K type strain sequencing project: providing services to taxonomists for standard genome sequencing and annotation.</title>
        <authorList>
            <consortium name="The Broad Institute Genomics Platform"/>
            <consortium name="The Broad Institute Genome Sequencing Center for Infectious Disease"/>
            <person name="Wu L."/>
            <person name="Ma J."/>
        </authorList>
    </citation>
    <scope>NUCLEOTIDE SEQUENCE [LARGE SCALE GENOMIC DNA]</scope>
    <source>
        <strain evidence="4">CECT 7706</strain>
    </source>
</reference>
<dbReference type="SMART" id="SM00382">
    <property type="entry name" value="AAA"/>
    <property type="match status" value="1"/>
</dbReference>
<name>A0ABT8CCY1_9BACT</name>
<proteinExistence type="predicted"/>
<dbReference type="Proteomes" id="UP001236663">
    <property type="component" value="Unassembled WGS sequence"/>
</dbReference>
<dbReference type="NCBIfam" id="NF041815">
    <property type="entry name" value="Avs4"/>
    <property type="match status" value="1"/>
</dbReference>
<keyword evidence="1" id="KW-0175">Coiled coil</keyword>
<evidence type="ECO:0000259" key="2">
    <source>
        <dbReference type="SMART" id="SM00382"/>
    </source>
</evidence>
<sequence length="1575" mass="183597">MKEINWNIFKAKFNGKETSSFESLAYQLFCSEYDNRTGIFRFKNQTGIETEPIVVDNKKIGFQAKFYDTKVSENKDDIIESLKKAKRENSQLDNILLYLNQEVSESSTKGNKDPKYKSEIEKEAKTLGLSIEWRVPSHFERQLALPQNQYLNDFFFTQENSIVDFLEGLKNHTENLIHPIQTDILYNGHSIKIDRNSEINSLQDWIGDSSAIIVSGEGGTGKTALIKELYHKTNQLLPFYGFKAAEFNLSSIQLLFRNYGDYSLSDFIAAHHEEAEKIVLIDSAEKIADLENQDPFKEFLTELLKNNWTIIFTTRLSYLDDLRFQFISVFRIPFREISIKNVPPQTLELLAAQYSFKLPDNQKLKTLIQNPFYLDEYLRNYPAGGTLPTYLQFKDGIWSRKIQNLSFTKGNVHILREKCFLSVIKDKAEQGVFFVSADGCSNKILALLQKDEIIAFDRNSGGYFITHDIYEEWGQNILIERAYVSSNDYRSFLNEIGNSLSIRRAFRGWLSDKLYDDGDEIKRFIESSFNDAEIEAFWKDEILTSVLLSEYSHEFFTRNNDFILADNHKVLKRIIFLLRISCKEVDNSILGFLGDFEKISHSYVYTRPKGSGWGCIINLIYQRRENFTLDSLHYILPVLQEWCSNNKNGSTTKQAGLLALKYYDELFSTKDLVYNSEAAKKLVKVIISCVFEIKDELSQIYSKVLENGGVERREAYYELCKILVSSELDIIPVIKELPDFVIRFAELFWHEPDKSPYRYDGMGVEKHYSLSSRRDYFPASAYQTPVYWLLTFHYEKAVDFIIDFTNRAVIAYAKSGFDNSIEEVELTIFSEKKKKQYLSHSLWNMYRGSGSPVTPYLLQSIHMALEKILLEKAEKEDSQRTEDKLIYLIKNSSSASISAVVASIVLAHPNKFYNVAKILFSSSTFLLYDRLRSVSGEHQARSVASIGLGLNGRNSRYETERIKTFEQKHRSTSLENLMINYQFFRNEDTSEETAEIRQMELWRLIDELKSKLPEKSKETESDKTIKLLLTTIDRRKMNPILEQKGDKILIDFNPTIEEDLQKHSQQALAQSHEIMKYTPLKLWGMNKFEQRKEYGNYEQYETDPDLVLKETREIVEGFNKSAEPDYFLFNKSTPAYSCAVLIREYSSIITQEDLRFCRDIIIEYATAPFKEGYDYQISDGVEVAVNTIPFLMDLFPDQKEDLALIQLLVLFDTHPLGHNKRICDYSIEAIEKNLWKSSPYNAKQILYAYLKFIPKHNDLVKQLKEVSINEYGWPKLSRPKLIDELLNKHESEIKKCLYSSPKFEELILSVYSLEELEIAFKLIPNDTSDQNLIKLVSGILPIFAKSLLHDDRESEIDYSLRNRVFVKFAFFILNRDSKEVKELVQPFVDEFSCSEHVANFLQELISAEDKLEKYDQFWTVWACFYPQVTNVQNHRGFDLSQVIHSYLLAWNFWKETAKEWHSLKVKEKKFYRDVVNDIGHLPSVFDAIAKFLNEIGSGFLNEGIFWITELVNKNSKNKLERNTTYYVEKLVRRYVYLNRTKVKQGSKIKRKILVILNFLIEKGSVNAYLLREDII</sequence>
<evidence type="ECO:0000256" key="1">
    <source>
        <dbReference type="SAM" id="Coils"/>
    </source>
</evidence>
<keyword evidence="4" id="KW-1185">Reference proteome</keyword>
<organism evidence="3 4">
    <name type="scientific">Cyclobacterium jeungdonense</name>
    <dbReference type="NCBI Taxonomy" id="708087"/>
    <lineage>
        <taxon>Bacteria</taxon>
        <taxon>Pseudomonadati</taxon>
        <taxon>Bacteroidota</taxon>
        <taxon>Cytophagia</taxon>
        <taxon>Cytophagales</taxon>
        <taxon>Cyclobacteriaceae</taxon>
        <taxon>Cyclobacterium</taxon>
    </lineage>
</organism>
<comment type="caution">
    <text evidence="3">The sequence shown here is derived from an EMBL/GenBank/DDBJ whole genome shotgun (WGS) entry which is preliminary data.</text>
</comment>
<gene>
    <name evidence="3" type="primary">avs4</name>
    <name evidence="3" type="ORF">QWZ15_17670</name>
</gene>
<evidence type="ECO:0000313" key="3">
    <source>
        <dbReference type="EMBL" id="MDN3689658.1"/>
    </source>
</evidence>
<dbReference type="RefSeq" id="WP_163385394.1">
    <property type="nucleotide sequence ID" value="NZ_JAUFQS010000041.1"/>
</dbReference>